<name>A0ABR4ATP8_9LECA</name>
<proteinExistence type="predicted"/>
<gene>
    <name evidence="1" type="ORF">ABVK25_010809</name>
</gene>
<accession>A0ABR4ATP8</accession>
<evidence type="ECO:0000313" key="2">
    <source>
        <dbReference type="Proteomes" id="UP001590951"/>
    </source>
</evidence>
<reference evidence="1 2" key="1">
    <citation type="submission" date="2024-09" db="EMBL/GenBank/DDBJ databases">
        <title>Rethinking Asexuality: The Enigmatic Case of Functional Sexual Genes in Lepraria (Stereocaulaceae).</title>
        <authorList>
            <person name="Doellman M."/>
            <person name="Sun Y."/>
            <person name="Barcenas-Pena A."/>
            <person name="Lumbsch H.T."/>
            <person name="Grewe F."/>
        </authorList>
    </citation>
    <scope>NUCLEOTIDE SEQUENCE [LARGE SCALE GENOMIC DNA]</scope>
    <source>
        <strain evidence="1 2">Grewe 0041</strain>
    </source>
</reference>
<dbReference type="Proteomes" id="UP001590951">
    <property type="component" value="Unassembled WGS sequence"/>
</dbReference>
<sequence length="118" mass="13275">MGGPAWSDHETAIVVYFASRHVSHESCRKILALKCAGKRTTGAIRNKLDVVRQIDGLWHERSGWDRNKVDEWLVGLGIHNLCTLVGVGFEELQMVAPENRLTFLKAIHSPSIIINMEQ</sequence>
<organism evidence="1 2">
    <name type="scientific">Lepraria finkii</name>
    <dbReference type="NCBI Taxonomy" id="1340010"/>
    <lineage>
        <taxon>Eukaryota</taxon>
        <taxon>Fungi</taxon>
        <taxon>Dikarya</taxon>
        <taxon>Ascomycota</taxon>
        <taxon>Pezizomycotina</taxon>
        <taxon>Lecanoromycetes</taxon>
        <taxon>OSLEUM clade</taxon>
        <taxon>Lecanoromycetidae</taxon>
        <taxon>Lecanorales</taxon>
        <taxon>Lecanorineae</taxon>
        <taxon>Stereocaulaceae</taxon>
        <taxon>Lepraria</taxon>
    </lineage>
</organism>
<dbReference type="EMBL" id="JBHFEH010000075">
    <property type="protein sequence ID" value="KAL2048956.1"/>
    <property type="molecule type" value="Genomic_DNA"/>
</dbReference>
<evidence type="ECO:0000313" key="1">
    <source>
        <dbReference type="EMBL" id="KAL2048956.1"/>
    </source>
</evidence>
<keyword evidence="2" id="KW-1185">Reference proteome</keyword>
<comment type="caution">
    <text evidence="1">The sequence shown here is derived from an EMBL/GenBank/DDBJ whole genome shotgun (WGS) entry which is preliminary data.</text>
</comment>
<protein>
    <submittedName>
        <fullName evidence="1">Uncharacterized protein</fullName>
    </submittedName>
</protein>